<name>A0A7T3N9T6_9CAUD</name>
<sequence>MAVTECLKQKSILAEYSTICPNLFNVGFIINSYEIGAFAPIVIKADFIF</sequence>
<dbReference type="RefSeq" id="YP_010774087.1">
    <property type="nucleotide sequence ID" value="NC_074751.1"/>
</dbReference>
<proteinExistence type="predicted"/>
<dbReference type="KEGG" id="vg:80456988"/>
<accession>A0A7T3N9T6</accession>
<protein>
    <submittedName>
        <fullName evidence="1">Uncharacterized protein</fullName>
    </submittedName>
</protein>
<reference evidence="1 2" key="1">
    <citation type="submission" date="2020-09" db="EMBL/GenBank/DDBJ databases">
        <authorList>
            <person name="Marshall N."/>
            <person name="Wilson M.E."/>
            <person name="Walker J.K."/>
            <person name="Johnson L."/>
            <person name="Sharma R."/>
            <person name="Carr E."/>
            <person name="Grose J.H."/>
        </authorList>
    </citation>
    <scope>NUCLEOTIDE SEQUENCE [LARGE SCALE GENOMIC DNA]</scope>
</reference>
<dbReference type="Proteomes" id="UP000595249">
    <property type="component" value="Segment"/>
</dbReference>
<keyword evidence="2" id="KW-1185">Reference proteome</keyword>
<evidence type="ECO:0000313" key="1">
    <source>
        <dbReference type="EMBL" id="QPX75001.1"/>
    </source>
</evidence>
<dbReference type="EMBL" id="MW021761">
    <property type="protein sequence ID" value="QPX75001.1"/>
    <property type="molecule type" value="Genomic_DNA"/>
</dbReference>
<dbReference type="GeneID" id="80456988"/>
<organism evidence="1 2">
    <name type="scientific">Serratia phage vB_SmaS_Rovert</name>
    <dbReference type="NCBI Taxonomy" id="2777363"/>
    <lineage>
        <taxon>Viruses</taxon>
        <taxon>Duplodnaviria</taxon>
        <taxon>Heunggongvirae</taxon>
        <taxon>Uroviricota</taxon>
        <taxon>Caudoviricetes</taxon>
        <taxon>Rovertvirus</taxon>
        <taxon>Rovertvirus rovert</taxon>
    </lineage>
</organism>
<evidence type="ECO:0000313" key="2">
    <source>
        <dbReference type="Proteomes" id="UP000595249"/>
    </source>
</evidence>